<evidence type="ECO:0000313" key="3">
    <source>
        <dbReference type="EMBL" id="SIN60093.1"/>
    </source>
</evidence>
<dbReference type="PROSITE" id="PS51257">
    <property type="entry name" value="PROKAR_LIPOPROTEIN"/>
    <property type="match status" value="1"/>
</dbReference>
<dbReference type="AlphaFoldDB" id="A0A1N6CNG4"/>
<keyword evidence="2" id="KW-0732">Signal</keyword>
<evidence type="ECO:0000256" key="1">
    <source>
        <dbReference type="SAM" id="MobiDB-lite"/>
    </source>
</evidence>
<dbReference type="Proteomes" id="UP000185192">
    <property type="component" value="Unassembled WGS sequence"/>
</dbReference>
<organism evidence="3 4">
    <name type="scientific">Parasphingorhabdus marina DSM 22363</name>
    <dbReference type="NCBI Taxonomy" id="1123272"/>
    <lineage>
        <taxon>Bacteria</taxon>
        <taxon>Pseudomonadati</taxon>
        <taxon>Pseudomonadota</taxon>
        <taxon>Alphaproteobacteria</taxon>
        <taxon>Sphingomonadales</taxon>
        <taxon>Sphingomonadaceae</taxon>
        <taxon>Parasphingorhabdus</taxon>
    </lineage>
</organism>
<dbReference type="STRING" id="1123272.SAMN02745824_0584"/>
<feature type="compositionally biased region" description="Acidic residues" evidence="1">
    <location>
        <begin position="21"/>
        <end position="31"/>
    </location>
</feature>
<dbReference type="RefSeq" id="WP_074203640.1">
    <property type="nucleotide sequence ID" value="NZ_FSQW01000001.1"/>
</dbReference>
<protein>
    <submittedName>
        <fullName evidence="3">Uncharacterized protein</fullName>
    </submittedName>
</protein>
<feature type="compositionally biased region" description="Acidic residues" evidence="1">
    <location>
        <begin position="83"/>
        <end position="107"/>
    </location>
</feature>
<evidence type="ECO:0000313" key="4">
    <source>
        <dbReference type="Proteomes" id="UP000185192"/>
    </source>
</evidence>
<feature type="signal peptide" evidence="2">
    <location>
        <begin position="1"/>
        <end position="22"/>
    </location>
</feature>
<accession>A0A1N6CNG4</accession>
<evidence type="ECO:0000256" key="2">
    <source>
        <dbReference type="SAM" id="SignalP"/>
    </source>
</evidence>
<sequence>MKIALIAALPVLLAVSACSEEAVDQATEEPLSDTQMPEEPVLTEPMPDGVVQDSDGNAVTDETLPDAGTDEMDASESTTDSAMESDADAEETTDSMAEDSDTADPTE</sequence>
<gene>
    <name evidence="3" type="ORF">SAMN02745824_0584</name>
</gene>
<feature type="region of interest" description="Disordered" evidence="1">
    <location>
        <begin position="19"/>
        <end position="107"/>
    </location>
</feature>
<feature type="chain" id="PRO_5013360177" evidence="2">
    <location>
        <begin position="23"/>
        <end position="107"/>
    </location>
</feature>
<reference evidence="4" key="1">
    <citation type="submission" date="2016-11" db="EMBL/GenBank/DDBJ databases">
        <authorList>
            <person name="Varghese N."/>
            <person name="Submissions S."/>
        </authorList>
    </citation>
    <scope>NUCLEOTIDE SEQUENCE [LARGE SCALE GENOMIC DNA]</scope>
    <source>
        <strain evidence="4">DSM 22363</strain>
    </source>
</reference>
<keyword evidence="4" id="KW-1185">Reference proteome</keyword>
<name>A0A1N6CNG4_9SPHN</name>
<proteinExistence type="predicted"/>
<dbReference type="EMBL" id="FSQW01000001">
    <property type="protein sequence ID" value="SIN60093.1"/>
    <property type="molecule type" value="Genomic_DNA"/>
</dbReference>